<dbReference type="EMBL" id="JBDJPC010000007">
    <property type="protein sequence ID" value="KAL1494864.1"/>
    <property type="molecule type" value="Genomic_DNA"/>
</dbReference>
<reference evidence="1 2" key="1">
    <citation type="submission" date="2024-05" db="EMBL/GenBank/DDBJ databases">
        <title>Genetic variation in Jamaican populations of the coffee berry borer (Hypothenemus hampei).</title>
        <authorList>
            <person name="Errbii M."/>
            <person name="Myrie A."/>
        </authorList>
    </citation>
    <scope>NUCLEOTIDE SEQUENCE [LARGE SCALE GENOMIC DNA]</scope>
    <source>
        <strain evidence="1">JA-Hopewell-2020-01-JO</strain>
        <tissue evidence="1">Whole body</tissue>
    </source>
</reference>
<protein>
    <submittedName>
        <fullName evidence="1">Uncharacterized protein</fullName>
    </submittedName>
</protein>
<gene>
    <name evidence="1" type="ORF">ABEB36_010382</name>
</gene>
<dbReference type="Pfam" id="PF10504">
    <property type="entry name" value="DUF2452"/>
    <property type="match status" value="1"/>
</dbReference>
<accession>A0ABD1EJI9</accession>
<dbReference type="PANTHER" id="PTHR14553">
    <property type="entry name" value="UNCHARACTERIZED PROTEIN C1ORF50"/>
    <property type="match status" value="1"/>
</dbReference>
<organism evidence="1 2">
    <name type="scientific">Hypothenemus hampei</name>
    <name type="common">Coffee berry borer</name>
    <dbReference type="NCBI Taxonomy" id="57062"/>
    <lineage>
        <taxon>Eukaryota</taxon>
        <taxon>Metazoa</taxon>
        <taxon>Ecdysozoa</taxon>
        <taxon>Arthropoda</taxon>
        <taxon>Hexapoda</taxon>
        <taxon>Insecta</taxon>
        <taxon>Pterygota</taxon>
        <taxon>Neoptera</taxon>
        <taxon>Endopterygota</taxon>
        <taxon>Coleoptera</taxon>
        <taxon>Polyphaga</taxon>
        <taxon>Cucujiformia</taxon>
        <taxon>Curculionidae</taxon>
        <taxon>Scolytinae</taxon>
        <taxon>Hypothenemus</taxon>
    </lineage>
</organism>
<sequence length="254" mass="29413">MKRNLEEDDIKPKIEITIDETEPLKIENKKTKLEVSSTNQEICSMDCQDDQKTLNQINIGQLMDFLNQPSYKLVERNEDPLEYSLINSQYVGKQFGDVFHELEAKNVNASTRLRANGFHRLDQCGLQMKYDNDPSTMQRIVKNLKRDCALHMAACNFVKKPGNTYHLYERSSGQQYFSMLSPIDWRGIPPHKFLGSWHLDFDETWYPTGERDKQIEAPYSTTPPKVPNLQRTAIKQKQFNGISSYLNANLSLNS</sequence>
<comment type="caution">
    <text evidence="1">The sequence shown here is derived from an EMBL/GenBank/DDBJ whole genome shotgun (WGS) entry which is preliminary data.</text>
</comment>
<dbReference type="Proteomes" id="UP001566132">
    <property type="component" value="Unassembled WGS sequence"/>
</dbReference>
<dbReference type="AlphaFoldDB" id="A0ABD1EJI9"/>
<evidence type="ECO:0000313" key="2">
    <source>
        <dbReference type="Proteomes" id="UP001566132"/>
    </source>
</evidence>
<proteinExistence type="predicted"/>
<name>A0ABD1EJI9_HYPHA</name>
<dbReference type="InterPro" id="IPR019534">
    <property type="entry name" value="DUF2452"/>
</dbReference>
<dbReference type="PANTHER" id="PTHR14553:SF1">
    <property type="entry name" value="SIMILAR TO CHROMOSOME 1 OPEN READING FRAME 50"/>
    <property type="match status" value="1"/>
</dbReference>
<keyword evidence="2" id="KW-1185">Reference proteome</keyword>
<evidence type="ECO:0000313" key="1">
    <source>
        <dbReference type="EMBL" id="KAL1494864.1"/>
    </source>
</evidence>